<comment type="caution">
    <text evidence="5">The sequence shown here is derived from an EMBL/GenBank/DDBJ whole genome shotgun (WGS) entry which is preliminary data.</text>
</comment>
<proteinExistence type="predicted"/>
<keyword evidence="2" id="KW-0238">DNA-binding</keyword>
<gene>
    <name evidence="5" type="ORF">FNH06_38765</name>
</gene>
<dbReference type="OrthoDB" id="3467214at2"/>
<evidence type="ECO:0000256" key="3">
    <source>
        <dbReference type="ARBA" id="ARBA00023163"/>
    </source>
</evidence>
<dbReference type="InterPro" id="IPR046335">
    <property type="entry name" value="LacI/GalR-like_sensor"/>
</dbReference>
<accession>A0A557ZNV7</accession>
<dbReference type="Proteomes" id="UP000318578">
    <property type="component" value="Unassembled WGS sequence"/>
</dbReference>
<keyword evidence="1" id="KW-0805">Transcription regulation</keyword>
<dbReference type="Pfam" id="PF13377">
    <property type="entry name" value="Peripla_BP_3"/>
    <property type="match status" value="1"/>
</dbReference>
<dbReference type="AlphaFoldDB" id="A0A557ZNV7"/>
<organism evidence="5 6">
    <name type="scientific">Amycolatopsis acidiphila</name>
    <dbReference type="NCBI Taxonomy" id="715473"/>
    <lineage>
        <taxon>Bacteria</taxon>
        <taxon>Bacillati</taxon>
        <taxon>Actinomycetota</taxon>
        <taxon>Actinomycetes</taxon>
        <taxon>Pseudonocardiales</taxon>
        <taxon>Pseudonocardiaceae</taxon>
        <taxon>Amycolatopsis</taxon>
    </lineage>
</organism>
<evidence type="ECO:0000256" key="2">
    <source>
        <dbReference type="ARBA" id="ARBA00023125"/>
    </source>
</evidence>
<dbReference type="GO" id="GO:0003700">
    <property type="term" value="F:DNA-binding transcription factor activity"/>
    <property type="evidence" value="ECO:0007669"/>
    <property type="project" value="TreeGrafter"/>
</dbReference>
<sequence length="291" mass="31005">MAEGIGYEPNPSAANLRRQQTRTVGVLVPRLTDTVMAMLYEEISAACVRRGYHALVATSHDDPELERENGSMLLGRRVDGLILTTARVDGGFCQDLLARGVPHVLAVRTFGESVAAVGDDRLGGYLATRHLLDLGHRRIGLIAGPDHASSALGRRAGYEDALREAGLAVAPELIYPSSFSMESGEDAGGLLLATEPRPTAVFAVNDDTAVGLLSAVQRAGLRVPRDLSVVGYNDIPLAARLPVPLTTVRVPFAEIADAAVEQLVQIEAGLPAVTRRFAPTLIPRGSTARYR</sequence>
<dbReference type="CDD" id="cd06285">
    <property type="entry name" value="PBP1_LacI-like"/>
    <property type="match status" value="1"/>
</dbReference>
<keyword evidence="6" id="KW-1185">Reference proteome</keyword>
<name>A0A557ZNV7_9PSEU</name>
<dbReference type="GO" id="GO:0000976">
    <property type="term" value="F:transcription cis-regulatory region binding"/>
    <property type="evidence" value="ECO:0007669"/>
    <property type="project" value="TreeGrafter"/>
</dbReference>
<evidence type="ECO:0000259" key="4">
    <source>
        <dbReference type="Pfam" id="PF13377"/>
    </source>
</evidence>
<reference evidence="5 6" key="1">
    <citation type="submission" date="2019-07" db="EMBL/GenBank/DDBJ databases">
        <title>New species of Amycolatopsis and Streptomyces.</title>
        <authorList>
            <person name="Duangmal K."/>
            <person name="Teo W.F.A."/>
            <person name="Lipun K."/>
        </authorList>
    </citation>
    <scope>NUCLEOTIDE SEQUENCE [LARGE SCALE GENOMIC DNA]</scope>
    <source>
        <strain evidence="5 6">JCM 30562</strain>
    </source>
</reference>
<protein>
    <submittedName>
        <fullName evidence="5">LacI family transcriptional regulator</fullName>
    </submittedName>
</protein>
<evidence type="ECO:0000313" key="5">
    <source>
        <dbReference type="EMBL" id="TVT13709.1"/>
    </source>
</evidence>
<dbReference type="EMBL" id="VJZA01000156">
    <property type="protein sequence ID" value="TVT13709.1"/>
    <property type="molecule type" value="Genomic_DNA"/>
</dbReference>
<keyword evidence="3" id="KW-0804">Transcription</keyword>
<dbReference type="PANTHER" id="PTHR30146">
    <property type="entry name" value="LACI-RELATED TRANSCRIPTIONAL REPRESSOR"/>
    <property type="match status" value="1"/>
</dbReference>
<dbReference type="PANTHER" id="PTHR30146:SF109">
    <property type="entry name" value="HTH-TYPE TRANSCRIPTIONAL REGULATOR GALS"/>
    <property type="match status" value="1"/>
</dbReference>
<dbReference type="Gene3D" id="3.40.50.2300">
    <property type="match status" value="2"/>
</dbReference>
<dbReference type="InterPro" id="IPR028082">
    <property type="entry name" value="Peripla_BP_I"/>
</dbReference>
<evidence type="ECO:0000313" key="6">
    <source>
        <dbReference type="Proteomes" id="UP000318578"/>
    </source>
</evidence>
<feature type="domain" description="Transcriptional regulator LacI/GalR-like sensor" evidence="4">
    <location>
        <begin position="129"/>
        <end position="287"/>
    </location>
</feature>
<evidence type="ECO:0000256" key="1">
    <source>
        <dbReference type="ARBA" id="ARBA00023015"/>
    </source>
</evidence>
<dbReference type="SUPFAM" id="SSF53822">
    <property type="entry name" value="Periplasmic binding protein-like I"/>
    <property type="match status" value="1"/>
</dbReference>